<evidence type="ECO:0000313" key="2">
    <source>
        <dbReference type="EMBL" id="CAC5379504.1"/>
    </source>
</evidence>
<dbReference type="Proteomes" id="UP000507470">
    <property type="component" value="Unassembled WGS sequence"/>
</dbReference>
<dbReference type="Pfam" id="PF18738">
    <property type="entry name" value="HEPN_DZIP3"/>
    <property type="match status" value="1"/>
</dbReference>
<evidence type="ECO:0000259" key="1">
    <source>
        <dbReference type="Pfam" id="PF18738"/>
    </source>
</evidence>
<protein>
    <recommendedName>
        <fullName evidence="1">DZIP3-like HEPN domain-containing protein</fullName>
    </recommendedName>
</protein>
<dbReference type="AlphaFoldDB" id="A0A6J8B974"/>
<feature type="domain" description="DZIP3-like HEPN" evidence="1">
    <location>
        <begin position="39"/>
        <end position="173"/>
    </location>
</feature>
<evidence type="ECO:0000313" key="3">
    <source>
        <dbReference type="Proteomes" id="UP000507470"/>
    </source>
</evidence>
<sequence length="226" mass="25751">MTTISKEEENNVRLYLLLSRISPRAVRAVFDREFNPACLNVSIHKSRIKLEQLRQKSIINQSQWNLLFPSNGRSDSQTFDITLMITLLTNLTQLSLCNIAPLETDKSQSDDLARIRNYRNHISHVTLNGNGKIESAYFTEAWNDISGAIGRLGGQDMFTECTELKTKCLDTSTVPWNIRVQIMQILEDWQLNDANFVETRAAKRVLECVKKTAVLLLLPARVLGKQ</sequence>
<proteinExistence type="predicted"/>
<keyword evidence="3" id="KW-1185">Reference proteome</keyword>
<organism evidence="2 3">
    <name type="scientific">Mytilus coruscus</name>
    <name type="common">Sea mussel</name>
    <dbReference type="NCBI Taxonomy" id="42192"/>
    <lineage>
        <taxon>Eukaryota</taxon>
        <taxon>Metazoa</taxon>
        <taxon>Spiralia</taxon>
        <taxon>Lophotrochozoa</taxon>
        <taxon>Mollusca</taxon>
        <taxon>Bivalvia</taxon>
        <taxon>Autobranchia</taxon>
        <taxon>Pteriomorphia</taxon>
        <taxon>Mytilida</taxon>
        <taxon>Mytiloidea</taxon>
        <taxon>Mytilidae</taxon>
        <taxon>Mytilinae</taxon>
        <taxon>Mytilus</taxon>
    </lineage>
</organism>
<dbReference type="EMBL" id="CACVKT020002734">
    <property type="protein sequence ID" value="CAC5379504.1"/>
    <property type="molecule type" value="Genomic_DNA"/>
</dbReference>
<accession>A0A6J8B974</accession>
<name>A0A6J8B974_MYTCO</name>
<reference evidence="2 3" key="1">
    <citation type="submission" date="2020-06" db="EMBL/GenBank/DDBJ databases">
        <authorList>
            <person name="Li R."/>
            <person name="Bekaert M."/>
        </authorList>
    </citation>
    <scope>NUCLEOTIDE SEQUENCE [LARGE SCALE GENOMIC DNA]</scope>
    <source>
        <strain evidence="3">wild</strain>
    </source>
</reference>
<dbReference type="InterPro" id="IPR041249">
    <property type="entry name" value="HEPN_DZIP3"/>
</dbReference>
<gene>
    <name evidence="2" type="ORF">MCOR_15569</name>
</gene>